<evidence type="ECO:0000313" key="2">
    <source>
        <dbReference type="Proteomes" id="UP000681610"/>
    </source>
</evidence>
<dbReference type="Proteomes" id="UP000681610">
    <property type="component" value="Unassembled WGS sequence"/>
</dbReference>
<name>A0ABS3PUE9_9FLAO</name>
<proteinExistence type="predicted"/>
<reference evidence="1 2" key="1">
    <citation type="submission" date="2021-03" db="EMBL/GenBank/DDBJ databases">
        <title>Isolation and description of Capnocytophaga bilenii sp. nov., a novel Capnocytophaga species, isolated from a gingivitis subject.</title>
        <authorList>
            <person name="Antezack A."/>
            <person name="Monnet-Corti V."/>
            <person name="La Scola B."/>
        </authorList>
    </citation>
    <scope>NUCLEOTIDE SEQUENCE [LARGE SCALE GENOMIC DNA]</scope>
    <source>
        <strain evidence="1 2">Marseille-Q4570</strain>
    </source>
</reference>
<organism evidence="1 2">
    <name type="scientific">Capnocytophaga bilenii</name>
    <dbReference type="NCBI Taxonomy" id="2819369"/>
    <lineage>
        <taxon>Bacteria</taxon>
        <taxon>Pseudomonadati</taxon>
        <taxon>Bacteroidota</taxon>
        <taxon>Flavobacteriia</taxon>
        <taxon>Flavobacteriales</taxon>
        <taxon>Flavobacteriaceae</taxon>
        <taxon>Capnocytophaga</taxon>
    </lineage>
</organism>
<accession>A0ABS3PUE9</accession>
<protein>
    <submittedName>
        <fullName evidence="1">Uncharacterized protein</fullName>
    </submittedName>
</protein>
<evidence type="ECO:0000313" key="1">
    <source>
        <dbReference type="EMBL" id="MBO1882882.1"/>
    </source>
</evidence>
<dbReference type="RefSeq" id="WP_208057380.1">
    <property type="nucleotide sequence ID" value="NZ_JAGDYP010000001.1"/>
</dbReference>
<comment type="caution">
    <text evidence="1">The sequence shown here is derived from an EMBL/GenBank/DDBJ whole genome shotgun (WGS) entry which is preliminary data.</text>
</comment>
<keyword evidence="2" id="KW-1185">Reference proteome</keyword>
<dbReference type="EMBL" id="JAGDYP010000001">
    <property type="protein sequence ID" value="MBO1882882.1"/>
    <property type="molecule type" value="Genomic_DNA"/>
</dbReference>
<sequence>MKKVLLHHTCKQDGGEDYVLKNAPFFAKEIQQINKEQFLGSGYYLWEDDIEQANYWGEVHYNNQYYIVAFQCEIDEDFLLDLNSREGQKEFFELYNLYKKRAKQINQNVNKIPLNTFFNFWFKGKSGIKFAYKTIKVKDEIASSKREQKFLLTSHKPNYTYLGGVYFYFFKRKEDMNVINKEIVK</sequence>
<gene>
    <name evidence="1" type="ORF">J4N46_00125</name>
</gene>